<organism evidence="13">
    <name type="scientific">Trypanosoma brucei</name>
    <dbReference type="NCBI Taxonomy" id="5691"/>
    <lineage>
        <taxon>Eukaryota</taxon>
        <taxon>Discoba</taxon>
        <taxon>Euglenozoa</taxon>
        <taxon>Kinetoplastea</taxon>
        <taxon>Metakinetoplastina</taxon>
        <taxon>Trypanosomatida</taxon>
        <taxon>Trypanosomatidae</taxon>
        <taxon>Trypanosoma</taxon>
    </lineage>
</organism>
<dbReference type="InterPro" id="IPR019609">
    <property type="entry name" value="Variant_surf_glycoprt_trypan_C"/>
</dbReference>
<dbReference type="GO" id="GO:0098552">
    <property type="term" value="C:side of membrane"/>
    <property type="evidence" value="ECO:0007669"/>
    <property type="project" value="UniProtKB-KW"/>
</dbReference>
<evidence type="ECO:0000256" key="1">
    <source>
        <dbReference type="ARBA" id="ARBA00002523"/>
    </source>
</evidence>
<evidence type="ECO:0000256" key="5">
    <source>
        <dbReference type="ARBA" id="ARBA00022729"/>
    </source>
</evidence>
<feature type="domain" description="Trypanosome variant surface glycoprotein B-type N-terminal" evidence="12">
    <location>
        <begin position="15"/>
        <end position="370"/>
    </location>
</feature>
<evidence type="ECO:0000259" key="11">
    <source>
        <dbReference type="Pfam" id="PF10659"/>
    </source>
</evidence>
<feature type="domain" description="Trypanosome variant surface glycoprotein C-terminal" evidence="11">
    <location>
        <begin position="409"/>
        <end position="476"/>
    </location>
</feature>
<dbReference type="AlphaFoldDB" id="A0A1J0RA44"/>
<dbReference type="InterPro" id="IPR025932">
    <property type="entry name" value="Trypano_VSG_B_N_dom"/>
</dbReference>
<dbReference type="VEuPathDB" id="TriTrypDB:Tb927.5.5430"/>
<dbReference type="GO" id="GO:0005886">
    <property type="term" value="C:plasma membrane"/>
    <property type="evidence" value="ECO:0007669"/>
    <property type="project" value="UniProtKB-SubCell"/>
</dbReference>
<reference evidence="13" key="1">
    <citation type="submission" date="2016-08" db="EMBL/GenBank/DDBJ databases">
        <title>VSG repertoire of Trypanosoma brucei EATRO 1125.</title>
        <authorList>
            <person name="Cross G.A."/>
        </authorList>
    </citation>
    <scope>NUCLEOTIDE SEQUENCE</scope>
    <source>
        <strain evidence="13">EATRO 1125</strain>
    </source>
</reference>
<evidence type="ECO:0000256" key="6">
    <source>
        <dbReference type="ARBA" id="ARBA00023136"/>
    </source>
</evidence>
<evidence type="ECO:0000313" key="13">
    <source>
        <dbReference type="EMBL" id="APD74668.1"/>
    </source>
</evidence>
<keyword evidence="3" id="KW-1003">Cell membrane</keyword>
<feature type="signal peptide" evidence="10">
    <location>
        <begin position="1"/>
        <end position="25"/>
    </location>
</feature>
<dbReference type="VEuPathDB" id="TriTrypDB:Tb1125.5.5430"/>
<comment type="subcellular location">
    <subcellularLocation>
        <location evidence="2">Cell membrane</location>
        <topology evidence="2">Lipid-anchor</topology>
        <topology evidence="2">GPI-anchor</topology>
    </subcellularLocation>
</comment>
<comment type="function">
    <text evidence="1">VSG forms a coat on the surface of the parasite. The trypanosome evades the immune response of the host by expressing a series of antigenically distinct VSGs from an estimated 1000 VSG genes.</text>
</comment>
<dbReference type="InterPro" id="IPR027446">
    <property type="entry name" value="VSG_C_dom_sf"/>
</dbReference>
<feature type="region of interest" description="Disordered" evidence="9">
    <location>
        <begin position="427"/>
        <end position="479"/>
    </location>
</feature>
<evidence type="ECO:0000256" key="3">
    <source>
        <dbReference type="ARBA" id="ARBA00022475"/>
    </source>
</evidence>
<keyword evidence="4" id="KW-0336">GPI-anchor</keyword>
<dbReference type="EMBL" id="KX700712">
    <property type="protein sequence ID" value="APD74668.1"/>
    <property type="molecule type" value="Genomic_DNA"/>
</dbReference>
<name>A0A1J0RA44_9TRYP</name>
<evidence type="ECO:0000256" key="10">
    <source>
        <dbReference type="SAM" id="SignalP"/>
    </source>
</evidence>
<sequence>MSQKWRPAMIEVILTVLTLASTSIADDSQAKHLAELEALCQLIAVGMQPLTELDAASIDLVAPVKLRTINMSISELSWQKQFTKSESGRQAEPKYCAEAPDKPSCKTMWKEWETDAIAAADTKNLPQNAKIPAENLNGPQAAAARLALARLIAVSRKKVNLFNGKEQSKIKTATTTTKTKISQALFGKPAVPSDPVNACEGTAGSNRQTTCKVETKPSTVCRAAVCLCGRDGTQNQDVCGQAVTHSDITWSTTELKTPFQSIYNKCKHKKTAKLTAVNLQAALNNVLSYLKQHQQGTAVTLVLGTGDSGAGTVCGTSAGGGCVDFTKLAATKQSTAIADDTWVSELQEAATELKAAEAALDTRLQLEMELDAASDAAEQIYLNLLHTRPLLIPQLTAATGQKADKKKECEQHKDNITCTADNNCKWEGTSDKSKGTCKPKDGEVPTNQGGAGTGEGAAGEPTTEKCKGKSQTDCKYGCK</sequence>
<feature type="compositionally biased region" description="Basic and acidic residues" evidence="9">
    <location>
        <begin position="462"/>
        <end position="472"/>
    </location>
</feature>
<keyword evidence="6" id="KW-0472">Membrane</keyword>
<dbReference type="SUPFAM" id="SSF118251">
    <property type="entry name" value="Variant surface glycoprotein MITAT 1.2, VSG 221, C-terminal domain"/>
    <property type="match status" value="1"/>
</dbReference>
<keyword evidence="5 10" id="KW-0732">Signal</keyword>
<evidence type="ECO:0000256" key="8">
    <source>
        <dbReference type="ARBA" id="ARBA00023288"/>
    </source>
</evidence>
<keyword evidence="7" id="KW-0325">Glycoprotein</keyword>
<evidence type="ECO:0000256" key="7">
    <source>
        <dbReference type="ARBA" id="ARBA00023180"/>
    </source>
</evidence>
<proteinExistence type="predicted"/>
<evidence type="ECO:0000256" key="2">
    <source>
        <dbReference type="ARBA" id="ARBA00004609"/>
    </source>
</evidence>
<evidence type="ECO:0000256" key="9">
    <source>
        <dbReference type="SAM" id="MobiDB-lite"/>
    </source>
</evidence>
<dbReference type="VEuPathDB" id="TriTrypDB:Tb427_000244800"/>
<evidence type="ECO:0000259" key="12">
    <source>
        <dbReference type="Pfam" id="PF13206"/>
    </source>
</evidence>
<evidence type="ECO:0000256" key="4">
    <source>
        <dbReference type="ARBA" id="ARBA00022622"/>
    </source>
</evidence>
<keyword evidence="8" id="KW-0449">Lipoprotein</keyword>
<dbReference type="Pfam" id="PF10659">
    <property type="entry name" value="Trypan_glycop_C"/>
    <property type="match status" value="1"/>
</dbReference>
<dbReference type="Pfam" id="PF13206">
    <property type="entry name" value="VSG_B"/>
    <property type="match status" value="1"/>
</dbReference>
<feature type="compositionally biased region" description="Basic and acidic residues" evidence="9">
    <location>
        <begin position="428"/>
        <end position="443"/>
    </location>
</feature>
<accession>A0A1J0RA44</accession>
<feature type="chain" id="PRO_5012339659" evidence="10">
    <location>
        <begin position="26"/>
        <end position="479"/>
    </location>
</feature>
<protein>
    <submittedName>
        <fullName evidence="13">Variant surface glycoprotein 1125.4137</fullName>
    </submittedName>
</protein>